<feature type="non-terminal residue" evidence="2">
    <location>
        <position position="1"/>
    </location>
</feature>
<reference evidence="2 3" key="1">
    <citation type="journal article" date="2015" name="Fungal Genet. Biol.">
        <title>Evolution of novel wood decay mechanisms in Agaricales revealed by the genome sequences of Fistulina hepatica and Cylindrobasidium torrendii.</title>
        <authorList>
            <person name="Floudas D."/>
            <person name="Held B.W."/>
            <person name="Riley R."/>
            <person name="Nagy L.G."/>
            <person name="Koehler G."/>
            <person name="Ransdell A.S."/>
            <person name="Younus H."/>
            <person name="Chow J."/>
            <person name="Chiniquy J."/>
            <person name="Lipzen A."/>
            <person name="Tritt A."/>
            <person name="Sun H."/>
            <person name="Haridas S."/>
            <person name="LaButti K."/>
            <person name="Ohm R.A."/>
            <person name="Kues U."/>
            <person name="Blanchette R.A."/>
            <person name="Grigoriev I.V."/>
            <person name="Minto R.E."/>
            <person name="Hibbett D.S."/>
        </authorList>
    </citation>
    <scope>NUCLEOTIDE SEQUENCE [LARGE SCALE GENOMIC DNA]</scope>
    <source>
        <strain evidence="2 3">ATCC 64428</strain>
    </source>
</reference>
<feature type="compositionally biased region" description="Polar residues" evidence="1">
    <location>
        <begin position="107"/>
        <end position="125"/>
    </location>
</feature>
<feature type="region of interest" description="Disordered" evidence="1">
    <location>
        <begin position="105"/>
        <end position="125"/>
    </location>
</feature>
<organism evidence="2 3">
    <name type="scientific">Fistulina hepatica ATCC 64428</name>
    <dbReference type="NCBI Taxonomy" id="1128425"/>
    <lineage>
        <taxon>Eukaryota</taxon>
        <taxon>Fungi</taxon>
        <taxon>Dikarya</taxon>
        <taxon>Basidiomycota</taxon>
        <taxon>Agaricomycotina</taxon>
        <taxon>Agaricomycetes</taxon>
        <taxon>Agaricomycetidae</taxon>
        <taxon>Agaricales</taxon>
        <taxon>Fistulinaceae</taxon>
        <taxon>Fistulina</taxon>
    </lineage>
</organism>
<feature type="region of interest" description="Disordered" evidence="1">
    <location>
        <begin position="49"/>
        <end position="78"/>
    </location>
</feature>
<dbReference type="AlphaFoldDB" id="A0A0D7ASQ4"/>
<feature type="compositionally biased region" description="Basic and acidic residues" evidence="1">
    <location>
        <begin position="69"/>
        <end position="78"/>
    </location>
</feature>
<feature type="compositionally biased region" description="Acidic residues" evidence="1">
    <location>
        <begin position="13"/>
        <end position="22"/>
    </location>
</feature>
<protein>
    <submittedName>
        <fullName evidence="2">Uncharacterized protein</fullName>
    </submittedName>
</protein>
<dbReference type="EMBL" id="KN881583">
    <property type="protein sequence ID" value="KIY53843.1"/>
    <property type="molecule type" value="Genomic_DNA"/>
</dbReference>
<feature type="non-terminal residue" evidence="2">
    <location>
        <position position="125"/>
    </location>
</feature>
<gene>
    <name evidence="2" type="ORF">FISHEDRAFT_10500</name>
</gene>
<keyword evidence="3" id="KW-1185">Reference proteome</keyword>
<accession>A0A0D7ASQ4</accession>
<feature type="region of interest" description="Disordered" evidence="1">
    <location>
        <begin position="1"/>
        <end position="36"/>
    </location>
</feature>
<proteinExistence type="predicted"/>
<evidence type="ECO:0000313" key="3">
    <source>
        <dbReference type="Proteomes" id="UP000054144"/>
    </source>
</evidence>
<dbReference type="Proteomes" id="UP000054144">
    <property type="component" value="Unassembled WGS sequence"/>
</dbReference>
<evidence type="ECO:0000256" key="1">
    <source>
        <dbReference type="SAM" id="MobiDB-lite"/>
    </source>
</evidence>
<name>A0A0D7ASQ4_9AGAR</name>
<sequence>RPPSPLRNGFTSDQEDEDDDDRRDERWPSSTSSVSQLATNLANKVGSIVQNISPRAPGGLPTDVELEAEAQRERDRSRREAELILMREAEERRRVEQRVLAMMESARMSQHSAPHTPSPSGSPRE</sequence>
<evidence type="ECO:0000313" key="2">
    <source>
        <dbReference type="EMBL" id="KIY53843.1"/>
    </source>
</evidence>